<feature type="compositionally biased region" description="Basic and acidic residues" evidence="3">
    <location>
        <begin position="507"/>
        <end position="531"/>
    </location>
</feature>
<evidence type="ECO:0000259" key="4">
    <source>
        <dbReference type="Pfam" id="PF03914"/>
    </source>
</evidence>
<feature type="compositionally biased region" description="Acidic residues" evidence="3">
    <location>
        <begin position="715"/>
        <end position="724"/>
    </location>
</feature>
<dbReference type="InterPro" id="IPR016024">
    <property type="entry name" value="ARM-type_fold"/>
</dbReference>
<dbReference type="GO" id="GO:0005634">
    <property type="term" value="C:nucleus"/>
    <property type="evidence" value="ECO:0007669"/>
    <property type="project" value="UniProtKB-ARBA"/>
</dbReference>
<dbReference type="Proteomes" id="UP001295684">
    <property type="component" value="Unassembled WGS sequence"/>
</dbReference>
<dbReference type="AlphaFoldDB" id="A0AAD1Y735"/>
<dbReference type="PANTHER" id="PTHR12048:SF0">
    <property type="entry name" value="CCAAT_ENHANCER-BINDING PROTEIN ZETA"/>
    <property type="match status" value="1"/>
</dbReference>
<feature type="coiled-coil region" evidence="2">
    <location>
        <begin position="4"/>
        <end position="70"/>
    </location>
</feature>
<dbReference type="SUPFAM" id="SSF48371">
    <property type="entry name" value="ARM repeat"/>
    <property type="match status" value="1"/>
</dbReference>
<proteinExistence type="inferred from homology"/>
<dbReference type="InterPro" id="IPR011989">
    <property type="entry name" value="ARM-like"/>
</dbReference>
<comment type="caution">
    <text evidence="5">The sequence shown here is derived from an EMBL/GenBank/DDBJ whole genome shotgun (WGS) entry which is preliminary data.</text>
</comment>
<evidence type="ECO:0000313" key="6">
    <source>
        <dbReference type="Proteomes" id="UP001295684"/>
    </source>
</evidence>
<feature type="compositionally biased region" description="Basic and acidic residues" evidence="3">
    <location>
        <begin position="669"/>
        <end position="695"/>
    </location>
</feature>
<keyword evidence="6" id="KW-1185">Reference proteome</keyword>
<keyword evidence="2" id="KW-0175">Coiled coil</keyword>
<feature type="domain" description="CCAAT-binding factor" evidence="4">
    <location>
        <begin position="374"/>
        <end position="564"/>
    </location>
</feature>
<reference evidence="5" key="1">
    <citation type="submission" date="2023-07" db="EMBL/GenBank/DDBJ databases">
        <authorList>
            <consortium name="AG Swart"/>
            <person name="Singh M."/>
            <person name="Singh A."/>
            <person name="Seah K."/>
            <person name="Emmerich C."/>
        </authorList>
    </citation>
    <scope>NUCLEOTIDE SEQUENCE</scope>
    <source>
        <strain evidence="5">DP1</strain>
    </source>
</reference>
<comment type="similarity">
    <text evidence="1">Belongs to the CBF/MAK21 family.</text>
</comment>
<evidence type="ECO:0000256" key="3">
    <source>
        <dbReference type="SAM" id="MobiDB-lite"/>
    </source>
</evidence>
<dbReference type="InterPro" id="IPR040155">
    <property type="entry name" value="CEBPZ/Mak21-like"/>
</dbReference>
<dbReference type="PANTHER" id="PTHR12048">
    <property type="entry name" value="CCAAT-BINDING FACTOR-RELATED"/>
    <property type="match status" value="1"/>
</dbReference>
<protein>
    <recommendedName>
        <fullName evidence="4">CCAAT-binding factor domain-containing protein</fullName>
    </recommendedName>
</protein>
<evidence type="ECO:0000313" key="5">
    <source>
        <dbReference type="EMBL" id="CAI2386621.1"/>
    </source>
</evidence>
<feature type="compositionally biased region" description="Basic residues" evidence="3">
    <location>
        <begin position="497"/>
        <end position="506"/>
    </location>
</feature>
<sequence>MGKKKSKTKTLEKLEENIGKLETVLDKKSLKLHKKKKGKKKAVEYDQDGTEEYQAKAAKLIKEKERIFKEKIEKPSQNDKDAKWYKSLMDKGTVKDKIMALSMIVKKDPESSGEYLKNLIKQAYKKDRKQAFIALDSLQEVFCKALLPEDRKLKSFKQSIEEAQEKKTEITNALLTRAYHENIVRSLYIEYVDFLGKCTNDNLDYFKKLAISIVSDCLMSCPEREETLLSILINKLGDPNNDIPKHTIQNIIRILKKHGNMTAVFTGEIQQFMERVHNKSLYFFVSCLNKIVYYEDDTDYIADALKIYFSQFKRLFRGHETAHKNEVITLILRGIHNIVSNLDPGTLELTVQSISEEIGILFSLTRSNSFRVKIETLKLIFVFLKVQVSLKDKFYTTLYQVVGSLTNVAAIKLDSTFALLYKAIKKDTCIERVQAFFKRLIQMCYVNEISFVAASILLINEVLKSRKEIRGLMFSKDKLLDSDDEEVFVDVEEGNKKSKKNKKRQKKAQEKEKEEAEDKDKEENKTKFTTEYVPRKKDPRYANADQTSFWELDILRNYYHPTIRIWVKNMMSGREIKYNGDPLQDFSLGNFLDKIILKPAKSSQKLEKMRFRKKRTARAEEIKEIVKKTEDDIEDPDYNTVKSKIAKTSEYRPDEEFLYKHLLLKSKKEKQERQKALDHKNKKTPVEDQKDKEVDALNEGAEDFSMSDGELPEGFFEDEEDLNEVDVPQGPEFDEKIFQEAPSDIDDD</sequence>
<accession>A0AAD1Y735</accession>
<dbReference type="EMBL" id="CAMPGE010029144">
    <property type="protein sequence ID" value="CAI2386621.1"/>
    <property type="molecule type" value="Genomic_DNA"/>
</dbReference>
<dbReference type="Pfam" id="PF03914">
    <property type="entry name" value="CBF"/>
    <property type="match status" value="1"/>
</dbReference>
<organism evidence="5 6">
    <name type="scientific">Euplotes crassus</name>
    <dbReference type="NCBI Taxonomy" id="5936"/>
    <lineage>
        <taxon>Eukaryota</taxon>
        <taxon>Sar</taxon>
        <taxon>Alveolata</taxon>
        <taxon>Ciliophora</taxon>
        <taxon>Intramacronucleata</taxon>
        <taxon>Spirotrichea</taxon>
        <taxon>Hypotrichia</taxon>
        <taxon>Euplotida</taxon>
        <taxon>Euplotidae</taxon>
        <taxon>Moneuplotes</taxon>
    </lineage>
</organism>
<dbReference type="InterPro" id="IPR005612">
    <property type="entry name" value="CCAAT-binding_factor"/>
</dbReference>
<name>A0AAD1Y735_EUPCR</name>
<evidence type="ECO:0000256" key="2">
    <source>
        <dbReference type="SAM" id="Coils"/>
    </source>
</evidence>
<dbReference type="Gene3D" id="1.25.10.10">
    <property type="entry name" value="Leucine-rich Repeat Variant"/>
    <property type="match status" value="1"/>
</dbReference>
<feature type="region of interest" description="Disordered" evidence="3">
    <location>
        <begin position="669"/>
        <end position="748"/>
    </location>
</feature>
<feature type="region of interest" description="Disordered" evidence="3">
    <location>
        <begin position="494"/>
        <end position="531"/>
    </location>
</feature>
<evidence type="ECO:0000256" key="1">
    <source>
        <dbReference type="ARBA" id="ARBA00007797"/>
    </source>
</evidence>
<gene>
    <name evidence="5" type="ORF">ECRASSUSDP1_LOCUS28243</name>
</gene>